<organism evidence="1 2">
    <name type="scientific">Trichinella zimbabwensis</name>
    <dbReference type="NCBI Taxonomy" id="268475"/>
    <lineage>
        <taxon>Eukaryota</taxon>
        <taxon>Metazoa</taxon>
        <taxon>Ecdysozoa</taxon>
        <taxon>Nematoda</taxon>
        <taxon>Enoplea</taxon>
        <taxon>Dorylaimia</taxon>
        <taxon>Trichinellida</taxon>
        <taxon>Trichinellidae</taxon>
        <taxon>Trichinella</taxon>
    </lineage>
</organism>
<protein>
    <submittedName>
        <fullName evidence="1">Uncharacterized protein</fullName>
    </submittedName>
</protein>
<evidence type="ECO:0000313" key="1">
    <source>
        <dbReference type="EMBL" id="KRZ01428.1"/>
    </source>
</evidence>
<name>A0A0V1GU59_9BILA</name>
<proteinExistence type="predicted"/>
<dbReference type="EMBL" id="JYDP01000289">
    <property type="protein sequence ID" value="KRZ01428.1"/>
    <property type="molecule type" value="Genomic_DNA"/>
</dbReference>
<dbReference type="AlphaFoldDB" id="A0A0V1GU59"/>
<comment type="caution">
    <text evidence="1">The sequence shown here is derived from an EMBL/GenBank/DDBJ whole genome shotgun (WGS) entry which is preliminary data.</text>
</comment>
<evidence type="ECO:0000313" key="2">
    <source>
        <dbReference type="Proteomes" id="UP000055024"/>
    </source>
</evidence>
<gene>
    <name evidence="1" type="ORF">T11_5518</name>
</gene>
<sequence length="130" mass="15217">MNENFIWKSSNHLWAVSHPLLKIETSGAQHILDLDGKVLHYFRIISAGLCLKLMTSHYNCPILGPAVSIFYIFKPTAEASWKVDIQKILFADQEKVKYYYKANVKYHYNFNYISKFDRQSSSNHRSKLNQ</sequence>
<accession>A0A0V1GU59</accession>
<dbReference type="Proteomes" id="UP000055024">
    <property type="component" value="Unassembled WGS sequence"/>
</dbReference>
<reference evidence="1 2" key="1">
    <citation type="submission" date="2015-01" db="EMBL/GenBank/DDBJ databases">
        <title>Evolution of Trichinella species and genotypes.</title>
        <authorList>
            <person name="Korhonen P.K."/>
            <person name="Edoardo P."/>
            <person name="Giuseppe L.R."/>
            <person name="Gasser R.B."/>
        </authorList>
    </citation>
    <scope>NUCLEOTIDE SEQUENCE [LARGE SCALE GENOMIC DNA]</scope>
    <source>
        <strain evidence="1">ISS1029</strain>
    </source>
</reference>
<keyword evidence="2" id="KW-1185">Reference proteome</keyword>